<sequence>MPPYNTTSLQLSTHHRILQSQVGTQLYPSSPYMIIPFQFFINFPAPAPVPVPLSCTVHEQSVLPAPITFGQLNLGGMAVAAEQWDREEFNVVKHALKNPIKHCNHTFGASGVEIRNGDSNGSKIGQNHKNCDVSSDSRGYCSIENAEINSQSELLSSQQSNNVRIDIPNNNGNNQVQFDVRRLIARGDSNSGANNFSQSLNNSFLENHDSVTNNFDDLSVQLQHSPGYLAEPAEVDDNIYTLEEDSEEDDLILLAMAIMGINFRRTGQQTPVVVTRAHNVAPACE</sequence>
<protein>
    <submittedName>
        <fullName evidence="1">Uncharacterized protein</fullName>
    </submittedName>
</protein>
<dbReference type="EMBL" id="JADGJH010001441">
    <property type="protein sequence ID" value="KAJ3113512.1"/>
    <property type="molecule type" value="Genomic_DNA"/>
</dbReference>
<evidence type="ECO:0000313" key="1">
    <source>
        <dbReference type="EMBL" id="KAJ3113512.1"/>
    </source>
</evidence>
<organism evidence="1 2">
    <name type="scientific">Physocladia obscura</name>
    <dbReference type="NCBI Taxonomy" id="109957"/>
    <lineage>
        <taxon>Eukaryota</taxon>
        <taxon>Fungi</taxon>
        <taxon>Fungi incertae sedis</taxon>
        <taxon>Chytridiomycota</taxon>
        <taxon>Chytridiomycota incertae sedis</taxon>
        <taxon>Chytridiomycetes</taxon>
        <taxon>Chytridiales</taxon>
        <taxon>Chytriomycetaceae</taxon>
        <taxon>Physocladia</taxon>
    </lineage>
</organism>
<dbReference type="AlphaFoldDB" id="A0AAD5XAN3"/>
<keyword evidence="2" id="KW-1185">Reference proteome</keyword>
<comment type="caution">
    <text evidence="1">The sequence shown here is derived from an EMBL/GenBank/DDBJ whole genome shotgun (WGS) entry which is preliminary data.</text>
</comment>
<evidence type="ECO:0000313" key="2">
    <source>
        <dbReference type="Proteomes" id="UP001211907"/>
    </source>
</evidence>
<dbReference type="Proteomes" id="UP001211907">
    <property type="component" value="Unassembled WGS sequence"/>
</dbReference>
<name>A0AAD5XAN3_9FUNG</name>
<reference evidence="1" key="1">
    <citation type="submission" date="2020-05" db="EMBL/GenBank/DDBJ databases">
        <title>Phylogenomic resolution of chytrid fungi.</title>
        <authorList>
            <person name="Stajich J.E."/>
            <person name="Amses K."/>
            <person name="Simmons R."/>
            <person name="Seto K."/>
            <person name="Myers J."/>
            <person name="Bonds A."/>
            <person name="Quandt C.A."/>
            <person name="Barry K."/>
            <person name="Liu P."/>
            <person name="Grigoriev I."/>
            <person name="Longcore J.E."/>
            <person name="James T.Y."/>
        </authorList>
    </citation>
    <scope>NUCLEOTIDE SEQUENCE</scope>
    <source>
        <strain evidence="1">JEL0513</strain>
    </source>
</reference>
<proteinExistence type="predicted"/>
<gene>
    <name evidence="1" type="ORF">HK100_001959</name>
</gene>
<accession>A0AAD5XAN3</accession>